<proteinExistence type="predicted"/>
<evidence type="ECO:0000313" key="2">
    <source>
        <dbReference type="Proteomes" id="UP001165289"/>
    </source>
</evidence>
<gene>
    <name evidence="1" type="ORF">LOD99_3109</name>
</gene>
<dbReference type="Proteomes" id="UP001165289">
    <property type="component" value="Unassembled WGS sequence"/>
</dbReference>
<evidence type="ECO:0000313" key="1">
    <source>
        <dbReference type="EMBL" id="KAI6653933.1"/>
    </source>
</evidence>
<reference evidence="1 2" key="1">
    <citation type="journal article" date="2023" name="BMC Biol.">
        <title>The compact genome of the sponge Oopsacas minuta (Hexactinellida) is lacking key metazoan core genes.</title>
        <authorList>
            <person name="Santini S."/>
            <person name="Schenkelaars Q."/>
            <person name="Jourda C."/>
            <person name="Duchesne M."/>
            <person name="Belahbib H."/>
            <person name="Rocher C."/>
            <person name="Selva M."/>
            <person name="Riesgo A."/>
            <person name="Vervoort M."/>
            <person name="Leys S.P."/>
            <person name="Kodjabachian L."/>
            <person name="Le Bivic A."/>
            <person name="Borchiellini C."/>
            <person name="Claverie J.M."/>
            <person name="Renard E."/>
        </authorList>
    </citation>
    <scope>NUCLEOTIDE SEQUENCE [LARGE SCALE GENOMIC DNA]</scope>
    <source>
        <strain evidence="1">SPO-2</strain>
    </source>
</reference>
<sequence>MFYIAFLLYLAGASIYFSHSLQLLFLSYTGGINLVAYLNEDFSGLNHMMPILFKDSTIPMTLCEWTESYLQPGFICALSRTTFSPVMLFLQANIISIVDLKTDPSKSKVVGIALDVKIKDSSFGGRTSLILLIEDGSLRVHNIMVDKIQSWQTYDMSVSSPLVNFRRKWKTKDLGRSKLPIFSVDFFESCSLYDDIDFGGLDVLHVYNQTQIKNR</sequence>
<dbReference type="InterPro" id="IPR045189">
    <property type="entry name" value="UBR4-like"/>
</dbReference>
<keyword evidence="2" id="KW-1185">Reference proteome</keyword>
<dbReference type="PANTHER" id="PTHR21725">
    <property type="entry name" value="E3 UBIQUITIN-PROTEIN LIGASE UBR4"/>
    <property type="match status" value="1"/>
</dbReference>
<comment type="caution">
    <text evidence="1">The sequence shown here is derived from an EMBL/GenBank/DDBJ whole genome shotgun (WGS) entry which is preliminary data.</text>
</comment>
<dbReference type="PANTHER" id="PTHR21725:SF1">
    <property type="entry name" value="E3 UBIQUITIN-PROTEIN LIGASE UBR4"/>
    <property type="match status" value="1"/>
</dbReference>
<protein>
    <submittedName>
        <fullName evidence="1">E3 ubiquitin-protein ligase UBR4</fullName>
    </submittedName>
</protein>
<dbReference type="EMBL" id="JAKMXF010000244">
    <property type="protein sequence ID" value="KAI6653933.1"/>
    <property type="molecule type" value="Genomic_DNA"/>
</dbReference>
<accession>A0AAV7JZ33</accession>
<organism evidence="1 2">
    <name type="scientific">Oopsacas minuta</name>
    <dbReference type="NCBI Taxonomy" id="111878"/>
    <lineage>
        <taxon>Eukaryota</taxon>
        <taxon>Metazoa</taxon>
        <taxon>Porifera</taxon>
        <taxon>Hexactinellida</taxon>
        <taxon>Hexasterophora</taxon>
        <taxon>Lyssacinosida</taxon>
        <taxon>Leucopsacidae</taxon>
        <taxon>Oopsacas</taxon>
    </lineage>
</organism>
<dbReference type="AlphaFoldDB" id="A0AAV7JZ33"/>
<name>A0AAV7JZ33_9METZ</name>